<feature type="transmembrane region" description="Helical" evidence="2">
    <location>
        <begin position="97"/>
        <end position="115"/>
    </location>
</feature>
<organism evidence="3 4">
    <name type="scientific">Gordonibacter faecis</name>
    <dbReference type="NCBI Taxonomy" id="3047475"/>
    <lineage>
        <taxon>Bacteria</taxon>
        <taxon>Bacillati</taxon>
        <taxon>Actinomycetota</taxon>
        <taxon>Coriobacteriia</taxon>
        <taxon>Eggerthellales</taxon>
        <taxon>Eggerthellaceae</taxon>
        <taxon>Gordonibacter</taxon>
    </lineage>
</organism>
<feature type="transmembrane region" description="Helical" evidence="2">
    <location>
        <begin position="74"/>
        <end position="91"/>
    </location>
</feature>
<feature type="transmembrane region" description="Helical" evidence="2">
    <location>
        <begin position="154"/>
        <end position="174"/>
    </location>
</feature>
<keyword evidence="4" id="KW-1185">Reference proteome</keyword>
<reference evidence="3 4" key="1">
    <citation type="submission" date="2023-05" db="EMBL/GenBank/DDBJ databases">
        <title>Gordonibacter KGMB12511T sp. nov., isolated from faeces of healthy Korean.</title>
        <authorList>
            <person name="Kim H.S."/>
            <person name="Kim J.-S."/>
            <person name="Suh M.K."/>
            <person name="Eom M.K."/>
            <person name="Do H.E."/>
            <person name="Lee J.-S."/>
        </authorList>
    </citation>
    <scope>NUCLEOTIDE SEQUENCE [LARGE SCALE GENOMIC DNA]</scope>
    <source>
        <strain evidence="3 4">KGMB12511</strain>
    </source>
</reference>
<gene>
    <name evidence="3" type="ORF">QNJ86_05575</name>
</gene>
<evidence type="ECO:0000256" key="2">
    <source>
        <dbReference type="SAM" id="Phobius"/>
    </source>
</evidence>
<feature type="transmembrane region" description="Helical" evidence="2">
    <location>
        <begin position="127"/>
        <end position="148"/>
    </location>
</feature>
<feature type="transmembrane region" description="Helical" evidence="2">
    <location>
        <begin position="298"/>
        <end position="317"/>
    </location>
</feature>
<feature type="transmembrane region" description="Helical" evidence="2">
    <location>
        <begin position="266"/>
        <end position="286"/>
    </location>
</feature>
<proteinExistence type="predicted"/>
<evidence type="ECO:0000313" key="4">
    <source>
        <dbReference type="Proteomes" id="UP001232750"/>
    </source>
</evidence>
<feature type="transmembrane region" description="Helical" evidence="2">
    <location>
        <begin position="206"/>
        <end position="224"/>
    </location>
</feature>
<dbReference type="Proteomes" id="UP001232750">
    <property type="component" value="Unassembled WGS sequence"/>
</dbReference>
<feature type="transmembrane region" description="Helical" evidence="2">
    <location>
        <begin position="38"/>
        <end position="62"/>
    </location>
</feature>
<sequence length="407" mass="42041">MNPRTHEWSPLGLALSCVLAALAACVHADNILLHLYEAAGTASLFAGAFMAGAVALCAAVAVSAHDDEHRRHSVGAGLASAGAGVLCAAFSGALPPVIAAVGSGVLLGFGLTCLLRQWGRYYRSFGFKGALFSTGLSFLLASFLWWAVANAGSPFLFCLGLFVLVLGGGFPLLADEIVRADEVRAGFRRPENWVPLITIWQVMRQGWAAVAGLMLSFFMLGLTFEPTAAGLVSPAAPLPLPYLVAAVGVCWTAARAQKTHSGILKVFYRVSLLVAAAFMLAGAFALGMDVPAARALGVLTQVGAAVCNMLGLVILFWSAKSSEVGFSKMFAAFCASCAASMALGMAAFYLAGAGAEAIVVALAAAYLAAMLAAEGTTALTRAKKARAAETPASGEPLEEETERELLS</sequence>
<feature type="transmembrane region" description="Helical" evidence="2">
    <location>
        <begin position="357"/>
        <end position="379"/>
    </location>
</feature>
<dbReference type="PROSITE" id="PS51257">
    <property type="entry name" value="PROKAR_LIPOPROTEIN"/>
    <property type="match status" value="1"/>
</dbReference>
<keyword evidence="2" id="KW-1133">Transmembrane helix</keyword>
<keyword evidence="2" id="KW-0472">Membrane</keyword>
<accession>A0ABT7DL54</accession>
<evidence type="ECO:0000256" key="1">
    <source>
        <dbReference type="SAM" id="MobiDB-lite"/>
    </source>
</evidence>
<feature type="transmembrane region" description="Helical" evidence="2">
    <location>
        <begin position="329"/>
        <end position="351"/>
    </location>
</feature>
<evidence type="ECO:0000313" key="3">
    <source>
        <dbReference type="EMBL" id="MDJ1650261.1"/>
    </source>
</evidence>
<dbReference type="EMBL" id="JASJEU010000012">
    <property type="protein sequence ID" value="MDJ1650261.1"/>
    <property type="molecule type" value="Genomic_DNA"/>
</dbReference>
<dbReference type="RefSeq" id="WP_283831615.1">
    <property type="nucleotide sequence ID" value="NZ_JASJEU010000012.1"/>
</dbReference>
<protein>
    <submittedName>
        <fullName evidence="3">Uncharacterized protein</fullName>
    </submittedName>
</protein>
<keyword evidence="2" id="KW-0812">Transmembrane</keyword>
<feature type="transmembrane region" description="Helical" evidence="2">
    <location>
        <begin position="236"/>
        <end position="254"/>
    </location>
</feature>
<name>A0ABT7DL54_9ACTN</name>
<feature type="compositionally biased region" description="Acidic residues" evidence="1">
    <location>
        <begin position="396"/>
        <end position="407"/>
    </location>
</feature>
<feature type="region of interest" description="Disordered" evidence="1">
    <location>
        <begin position="386"/>
        <end position="407"/>
    </location>
</feature>
<comment type="caution">
    <text evidence="3">The sequence shown here is derived from an EMBL/GenBank/DDBJ whole genome shotgun (WGS) entry which is preliminary data.</text>
</comment>